<dbReference type="Proteomes" id="UP000679126">
    <property type="component" value="Unassembled WGS sequence"/>
</dbReference>
<gene>
    <name evidence="3" type="ORF">J7I43_06050</name>
</gene>
<proteinExistence type="predicted"/>
<feature type="domain" description="TonB-dependent receptor plug" evidence="2">
    <location>
        <begin position="45"/>
        <end position="159"/>
    </location>
</feature>
<dbReference type="InterPro" id="IPR023996">
    <property type="entry name" value="TonB-dep_OMP_SusC/RagA"/>
</dbReference>
<feature type="chain" id="PRO_5045128225" evidence="1">
    <location>
        <begin position="24"/>
        <end position="951"/>
    </location>
</feature>
<evidence type="ECO:0000313" key="4">
    <source>
        <dbReference type="Proteomes" id="UP000679126"/>
    </source>
</evidence>
<dbReference type="NCBIfam" id="TIGR04057">
    <property type="entry name" value="SusC_RagA_signa"/>
    <property type="match status" value="1"/>
</dbReference>
<accession>A0ABS3YAP9</accession>
<evidence type="ECO:0000313" key="3">
    <source>
        <dbReference type="EMBL" id="MBO9151762.1"/>
    </source>
</evidence>
<name>A0ABS3YAP9_9BACT</name>
<feature type="signal peptide" evidence="1">
    <location>
        <begin position="1"/>
        <end position="23"/>
    </location>
</feature>
<keyword evidence="4" id="KW-1185">Reference proteome</keyword>
<dbReference type="InterPro" id="IPR037066">
    <property type="entry name" value="Plug_dom_sf"/>
</dbReference>
<dbReference type="InterPro" id="IPR012910">
    <property type="entry name" value="Plug_dom"/>
</dbReference>
<dbReference type="RefSeq" id="WP_209144273.1">
    <property type="nucleotide sequence ID" value="NZ_JAGHKP010000001.1"/>
</dbReference>
<evidence type="ECO:0000259" key="2">
    <source>
        <dbReference type="Pfam" id="PF07715"/>
    </source>
</evidence>
<dbReference type="InterPro" id="IPR023997">
    <property type="entry name" value="TonB-dep_OMP_SusC/RagA_CS"/>
</dbReference>
<dbReference type="SUPFAM" id="SSF56935">
    <property type="entry name" value="Porins"/>
    <property type="match status" value="1"/>
</dbReference>
<protein>
    <submittedName>
        <fullName evidence="3">SusC/RagA family TonB-linked outer membrane protein</fullName>
    </submittedName>
</protein>
<sequence>MSIRYKFPRLFAAACLLAGGTMAQRPVAEADTSDAEARLFSVQQRFSTHATSTVSGQTLYKTPAPNLTNTLYGRLPGLTVTHGSGEPGNDDALLAIRGIGTYGYLGGANGYHTYKIFIDGFESNRNYLRSLSPSEIENISILKDAAALATFGMRGANGVIWVTTRRGKTGKPTVQFQVRSGIQQAVNIPEPLNSFGYASLYNQAISNDHGRVWSPAYSDAALEQYRNGSGVNVNWYEEVLKKQAPYSDADLIFSGGNESARYNVTLNYLNQQGLYDVPKTDSTSNRLFRRYNIRANLDFKMFKIFEAKVDLSGRINENKQPNYNTGQLWSDLARYPSNVYNPKDETSGEWSGSSIYPNNPHASVRELGWVSSTNRFLQGNFELKERLDGITPGLYLAQAFSFNSYMISNYGKTSNYARFLDGNKTTTDQTTPIRATSQSPGGQEDWKQLMFTIGYKHISKEHAFESALNYHQSDFRGDGLFSAAYHYQNVSGRAHYAYREKYLAEIGFSWFGSDAYAPGNRWGFYPAVSVGWILSAEDFLQQSAVVDFMKLRASAGATGSADAEGAGSPLSGQNGRFLYQQYYQLNSGVFYTGNGNPAAQGALQPLYLANPDVFAEKSMKYNVGVDVNLFRKLSLTADVFLDKRSGILTQDNMVPGAFGNVQVIRNLGKMTNKGFEASAVFADKAGKIGYSLNAMAFYNKNRIDYMAEVPPAYSYNALTGRAFGTRIGLVSRGFYGVEDFNPDGTLKGGQAVPGFGLVQPGDLRYEDLNKDNIIDQRDVTAIGSPAFPELTYAFGGNISYAGFDLEVLFQGARGASVYLLDNANIYQPFVNNGNAYPQAQQAWAYYPAQGIDTRGSARYPRLTTQGNNNNYRMSSFWLKSGDYLSLRNATLGYSFTAAALKQMGLSKFRIYVTAVDLFTWSKLLKDYDLHPESFGGYPVMKSFNAGLSVTF</sequence>
<keyword evidence="1" id="KW-0732">Signal</keyword>
<dbReference type="Pfam" id="PF07715">
    <property type="entry name" value="Plug"/>
    <property type="match status" value="1"/>
</dbReference>
<dbReference type="Gene3D" id="2.170.130.10">
    <property type="entry name" value="TonB-dependent receptor, plug domain"/>
    <property type="match status" value="1"/>
</dbReference>
<comment type="caution">
    <text evidence="3">The sequence shown here is derived from an EMBL/GenBank/DDBJ whole genome shotgun (WGS) entry which is preliminary data.</text>
</comment>
<evidence type="ECO:0000256" key="1">
    <source>
        <dbReference type="SAM" id="SignalP"/>
    </source>
</evidence>
<dbReference type="NCBIfam" id="TIGR04056">
    <property type="entry name" value="OMP_RagA_SusC"/>
    <property type="match status" value="1"/>
</dbReference>
<dbReference type="EMBL" id="JAGHKP010000001">
    <property type="protein sequence ID" value="MBO9151762.1"/>
    <property type="molecule type" value="Genomic_DNA"/>
</dbReference>
<organism evidence="3 4">
    <name type="scientific">Chitinophaga chungangae</name>
    <dbReference type="NCBI Taxonomy" id="2821488"/>
    <lineage>
        <taxon>Bacteria</taxon>
        <taxon>Pseudomonadati</taxon>
        <taxon>Bacteroidota</taxon>
        <taxon>Chitinophagia</taxon>
        <taxon>Chitinophagales</taxon>
        <taxon>Chitinophagaceae</taxon>
        <taxon>Chitinophaga</taxon>
    </lineage>
</organism>
<reference evidence="4" key="1">
    <citation type="submission" date="2021-03" db="EMBL/GenBank/DDBJ databases">
        <title>Assistant Professor.</title>
        <authorList>
            <person name="Huq M.A."/>
        </authorList>
    </citation>
    <scope>NUCLEOTIDE SEQUENCE [LARGE SCALE GENOMIC DNA]</scope>
    <source>
        <strain evidence="4">MAH-28</strain>
    </source>
</reference>